<feature type="compositionally biased region" description="Pro residues" evidence="4">
    <location>
        <begin position="1"/>
        <end position="76"/>
    </location>
</feature>
<evidence type="ECO:0000256" key="3">
    <source>
        <dbReference type="SAM" id="Coils"/>
    </source>
</evidence>
<name>A0A438BUN5_VITVI</name>
<dbReference type="InterPro" id="IPR015425">
    <property type="entry name" value="FH2_Formin"/>
</dbReference>
<dbReference type="PROSITE" id="PS51444">
    <property type="entry name" value="FH2"/>
    <property type="match status" value="1"/>
</dbReference>
<evidence type="ECO:0000256" key="1">
    <source>
        <dbReference type="ARBA" id="ARBA00006468"/>
    </source>
</evidence>
<feature type="domain" description="FH2" evidence="5">
    <location>
        <begin position="84"/>
        <end position="534"/>
    </location>
</feature>
<gene>
    <name evidence="6" type="primary">FH20_2</name>
    <name evidence="6" type="ORF">CK203_100391</name>
</gene>
<dbReference type="Proteomes" id="UP000288805">
    <property type="component" value="Unassembled WGS sequence"/>
</dbReference>
<dbReference type="SUPFAM" id="SSF101447">
    <property type="entry name" value="Formin homology 2 domain (FH2 domain)"/>
    <property type="match status" value="1"/>
</dbReference>
<evidence type="ECO:0000256" key="4">
    <source>
        <dbReference type="SAM" id="MobiDB-lite"/>
    </source>
</evidence>
<feature type="non-terminal residue" evidence="6">
    <location>
        <position position="1"/>
    </location>
</feature>
<sequence length="590" mass="64649">PPPPPPPMRGAPPPPPPPMGRAPPPPPPPMRGAPPPPPPPFGGAPPPPPPPTGRGPPPPPPPGGRAPGPPAPPRPPGRGLSRPLGPTAPRRSSLKPLHWSKVTRALQGSLWEELQRYGEPQIAPEFDVSELETLFSATVPNSANSLGGKSGGRRKSVGSKADRVNLIDLRRANNTEIMLTKVKMPLSDMMAAVLAMDESILDVDQVENLIKFCPTKEEMELLKAYTGDKEALGKCEQLGISVFLNILMRDCMLVPLAKEHRYSRSSLVLGWATVEGSLVVFSGEFFLELMKVPRVESKLRVFSFKIQFGSQISDFRKSLNTVNSACEEVRNSVKLKEIMKKILYLGNTLNQGTARGSAVGFKLDSLLKLTDTRASNSKMTLMHYLCKRSWLRMSIFLIPKPPFPWEGMPFSIQLENGIMKVDMNMIVNFDNVLLIKVLASKSPGLLDFHEDLVSLEAASKIQLKSLAEEMQAIMKGLEKVKQELNASENDGPVSDIFRKTLKEFIGVAEGQVGSVTNLYSVVGRNADALALYFGEDPVRCPFEQGISFHYKVGEIQNFGLHKALQKSYNISLDSKILTCGFRDGFSTIPE</sequence>
<feature type="region of interest" description="Disordered" evidence="4">
    <location>
        <begin position="1"/>
        <end position="96"/>
    </location>
</feature>
<dbReference type="PANTHER" id="PTHR45733">
    <property type="entry name" value="FORMIN-J"/>
    <property type="match status" value="1"/>
</dbReference>
<reference evidence="6 7" key="1">
    <citation type="journal article" date="2018" name="PLoS Genet.">
        <title>Population sequencing reveals clonal diversity and ancestral inbreeding in the grapevine cultivar Chardonnay.</title>
        <authorList>
            <person name="Roach M.J."/>
            <person name="Johnson D.L."/>
            <person name="Bohlmann J."/>
            <person name="van Vuuren H.J."/>
            <person name="Jones S.J."/>
            <person name="Pretorius I.S."/>
            <person name="Schmidt S.A."/>
            <person name="Borneman A.R."/>
        </authorList>
    </citation>
    <scope>NUCLEOTIDE SEQUENCE [LARGE SCALE GENOMIC DNA]</scope>
    <source>
        <strain evidence="7">cv. Chardonnay</strain>
        <tissue evidence="6">Leaf</tissue>
    </source>
</reference>
<accession>A0A438BUN5</accession>
<dbReference type="AlphaFoldDB" id="A0A438BUN5"/>
<comment type="caution">
    <text evidence="6">The sequence shown here is derived from an EMBL/GenBank/DDBJ whole genome shotgun (WGS) entry which is preliminary data.</text>
</comment>
<evidence type="ECO:0000256" key="2">
    <source>
        <dbReference type="RuleBase" id="RU361260"/>
    </source>
</evidence>
<organism evidence="6 7">
    <name type="scientific">Vitis vinifera</name>
    <name type="common">Grape</name>
    <dbReference type="NCBI Taxonomy" id="29760"/>
    <lineage>
        <taxon>Eukaryota</taxon>
        <taxon>Viridiplantae</taxon>
        <taxon>Streptophyta</taxon>
        <taxon>Embryophyta</taxon>
        <taxon>Tracheophyta</taxon>
        <taxon>Spermatophyta</taxon>
        <taxon>Magnoliopsida</taxon>
        <taxon>eudicotyledons</taxon>
        <taxon>Gunneridae</taxon>
        <taxon>Pentapetalae</taxon>
        <taxon>rosids</taxon>
        <taxon>Vitales</taxon>
        <taxon>Vitaceae</taxon>
        <taxon>Viteae</taxon>
        <taxon>Vitis</taxon>
    </lineage>
</organism>
<dbReference type="EMBL" id="QGNW01002613">
    <property type="protein sequence ID" value="RVW14705.1"/>
    <property type="molecule type" value="Genomic_DNA"/>
</dbReference>
<dbReference type="InterPro" id="IPR051144">
    <property type="entry name" value="Formin_homology_domain"/>
</dbReference>
<dbReference type="InterPro" id="IPR042201">
    <property type="entry name" value="FH2_Formin_sf"/>
</dbReference>
<proteinExistence type="inferred from homology"/>
<evidence type="ECO:0000313" key="6">
    <source>
        <dbReference type="EMBL" id="RVW14705.1"/>
    </source>
</evidence>
<keyword evidence="3" id="KW-0175">Coiled coil</keyword>
<dbReference type="Pfam" id="PF02181">
    <property type="entry name" value="FH2"/>
    <property type="match status" value="2"/>
</dbReference>
<protein>
    <recommendedName>
        <fullName evidence="2">Formin-like protein</fullName>
    </recommendedName>
</protein>
<dbReference type="SMART" id="SM00498">
    <property type="entry name" value="FH2"/>
    <property type="match status" value="1"/>
</dbReference>
<evidence type="ECO:0000313" key="7">
    <source>
        <dbReference type="Proteomes" id="UP000288805"/>
    </source>
</evidence>
<dbReference type="PANTHER" id="PTHR45733:SF10">
    <property type="entry name" value="FORMIN-LIKE PROTEIN 15A-RELATED"/>
    <property type="match status" value="1"/>
</dbReference>
<dbReference type="Gene3D" id="1.20.58.2220">
    <property type="entry name" value="Formin, FH2 domain"/>
    <property type="match status" value="1"/>
</dbReference>
<evidence type="ECO:0000259" key="5">
    <source>
        <dbReference type="PROSITE" id="PS51444"/>
    </source>
</evidence>
<feature type="coiled-coil region" evidence="3">
    <location>
        <begin position="463"/>
        <end position="490"/>
    </location>
</feature>
<comment type="similarity">
    <text evidence="1">Belongs to the formin-like family. Class-II subfamily.</text>
</comment>